<dbReference type="GO" id="GO:0005737">
    <property type="term" value="C:cytoplasm"/>
    <property type="evidence" value="ECO:0007669"/>
    <property type="project" value="UniProtKB-SubCell"/>
</dbReference>
<dbReference type="FunFam" id="3.30.420.10:FF:000089">
    <property type="entry name" value="Ribonuclease H"/>
    <property type="match status" value="1"/>
</dbReference>
<dbReference type="EC" id="3.1.26.4" evidence="16"/>
<feature type="domain" description="RNase H type-1" evidence="18">
    <location>
        <begin position="227"/>
        <end position="368"/>
    </location>
</feature>
<dbReference type="InterPro" id="IPR012337">
    <property type="entry name" value="RNaseH-like_sf"/>
</dbReference>
<evidence type="ECO:0000256" key="10">
    <source>
        <dbReference type="ARBA" id="ARBA00022801"/>
    </source>
</evidence>
<feature type="active site" description="Proton donor/acceptor" evidence="17">
    <location>
        <position position="96"/>
    </location>
</feature>
<dbReference type="PaxDb" id="667014-Thein_0176"/>
<dbReference type="PATRIC" id="fig|667014.3.peg.182"/>
<evidence type="ECO:0000256" key="1">
    <source>
        <dbReference type="ARBA" id="ARBA00000077"/>
    </source>
</evidence>
<dbReference type="GO" id="GO:0003676">
    <property type="term" value="F:nucleic acid binding"/>
    <property type="evidence" value="ECO:0007669"/>
    <property type="project" value="InterPro"/>
</dbReference>
<keyword evidence="6 16" id="KW-0963">Cytoplasm</keyword>
<comment type="subunit">
    <text evidence="5 16">Monomer.</text>
</comment>
<evidence type="ECO:0000259" key="18">
    <source>
        <dbReference type="PROSITE" id="PS50879"/>
    </source>
</evidence>
<comment type="cofactor">
    <cofactor evidence="16">
        <name>Mg(2+)</name>
        <dbReference type="ChEBI" id="CHEBI:18420"/>
    </cofactor>
    <text evidence="16">Binds 1 Mg(2+) ion per subunit. May bind a second metal ion at a regulatory site, or after substrate binding.</text>
</comment>
<keyword evidence="12 17" id="KW-0456">Lyase</keyword>
<dbReference type="PANTHER" id="PTHR10889:SF1">
    <property type="entry name" value="DEOXYRIBOSE-PHOSPHATE ALDOLASE"/>
    <property type="match status" value="1"/>
</dbReference>
<dbReference type="EMBL" id="CP002683">
    <property type="protein sequence ID" value="AEH44061.1"/>
    <property type="molecule type" value="Genomic_DNA"/>
</dbReference>
<comment type="subcellular location">
    <subcellularLocation>
        <location evidence="16">Cytoplasm</location>
    </subcellularLocation>
</comment>
<organism evidence="19 20">
    <name type="scientific">Thermodesulfatator indicus (strain DSM 15286 / JCM 11887 / CIR29812)</name>
    <dbReference type="NCBI Taxonomy" id="667014"/>
    <lineage>
        <taxon>Bacteria</taxon>
        <taxon>Pseudomonadati</taxon>
        <taxon>Thermodesulfobacteriota</taxon>
        <taxon>Thermodesulfobacteria</taxon>
        <taxon>Thermodesulfobacteriales</taxon>
        <taxon>Thermodesulfatatoraceae</taxon>
        <taxon>Thermodesulfatator</taxon>
    </lineage>
</organism>
<dbReference type="PANTHER" id="PTHR10889">
    <property type="entry name" value="DEOXYRIBOSE-PHOSPHATE ALDOLASE"/>
    <property type="match status" value="1"/>
</dbReference>
<dbReference type="NCBIfam" id="NF001236">
    <property type="entry name" value="PRK00203.1"/>
    <property type="match status" value="1"/>
</dbReference>
<evidence type="ECO:0000256" key="17">
    <source>
        <dbReference type="HAMAP-Rule" id="MF_00114"/>
    </source>
</evidence>
<dbReference type="Gene3D" id="3.20.20.70">
    <property type="entry name" value="Aldolase class I"/>
    <property type="match status" value="1"/>
</dbReference>
<dbReference type="CDD" id="cd00959">
    <property type="entry name" value="DeoC"/>
    <property type="match status" value="1"/>
</dbReference>
<dbReference type="eggNOG" id="COG0274">
    <property type="taxonomic scope" value="Bacteria"/>
</dbReference>
<comment type="similarity">
    <text evidence="3 16">Belongs to the RNase H family.</text>
</comment>
<keyword evidence="20" id="KW-1185">Reference proteome</keyword>
<feature type="active site" description="Schiff-base intermediate with acetaldehyde" evidence="17">
    <location>
        <position position="158"/>
    </location>
</feature>
<comment type="function">
    <text evidence="15 17">Catalyzes a reversible aldol reaction between acetaldehyde and D-glyceraldehyde 3-phosphate to generate 2-deoxy-D-ribose 5-phosphate.</text>
</comment>
<feature type="binding site" evidence="16">
    <location>
        <position position="360"/>
    </location>
    <ligand>
        <name>Mg(2+)</name>
        <dbReference type="ChEBI" id="CHEBI:18420"/>
        <label>2</label>
    </ligand>
</feature>
<sequence length="379" mass="42164">MKKITSVKDLAKYIDLTLLKPTATARDIKALCESAKKYEVAAVCVAPTFVPLARELLQKSSVKVCSVIGFPLGFQITSVKAYEGKELVTLGADELDFVINLRWVKEGRFEFVAAEAQELRATLPNTVLKAIIECAYLNREEMEALVDILAETQIDYVKTSTGFGPRGATVDDVKILAKRAYGRIKVKASGGIKTLEQSLALIEAGAVRLGTSAGIEILKELEEGAKLKEEVEIFVDGACLGNPGPGGYAAILRYKGQEKLITGGEPHTTNNRMELMAAITALESLKRPCQVKIYTDSRYLKDGITKWLPRWLKNGFRTSNKKPVKNQDLWQKLAELTSKHQVDWYWVKGHAGHPENERCDQLARAEAEKQRDRQSYFNN</sequence>
<evidence type="ECO:0000256" key="8">
    <source>
        <dbReference type="ARBA" id="ARBA00022723"/>
    </source>
</evidence>
<evidence type="ECO:0000256" key="7">
    <source>
        <dbReference type="ARBA" id="ARBA00022722"/>
    </source>
</evidence>
<evidence type="ECO:0000256" key="11">
    <source>
        <dbReference type="ARBA" id="ARBA00022842"/>
    </source>
</evidence>
<dbReference type="InterPro" id="IPR013785">
    <property type="entry name" value="Aldolase_TIM"/>
</dbReference>
<dbReference type="AlphaFoldDB" id="F8A9C0"/>
<keyword evidence="9 16" id="KW-0255">Endonuclease</keyword>
<dbReference type="CDD" id="cd09278">
    <property type="entry name" value="RNase_HI_prokaryote_like"/>
    <property type="match status" value="1"/>
</dbReference>
<dbReference type="HAMAP" id="MF_00114">
    <property type="entry name" value="DeoC_type1"/>
    <property type="match status" value="1"/>
</dbReference>
<dbReference type="InterPro" id="IPR028581">
    <property type="entry name" value="DeoC_typeI"/>
</dbReference>
<dbReference type="InterPro" id="IPR002156">
    <property type="entry name" value="RNaseH_domain"/>
</dbReference>
<evidence type="ECO:0000256" key="9">
    <source>
        <dbReference type="ARBA" id="ARBA00022759"/>
    </source>
</evidence>
<evidence type="ECO:0000256" key="16">
    <source>
        <dbReference type="HAMAP-Rule" id="MF_00042"/>
    </source>
</evidence>
<dbReference type="InterPro" id="IPR036397">
    <property type="entry name" value="RNaseH_sf"/>
</dbReference>
<comment type="similarity">
    <text evidence="4 17">Belongs to the DeoC/FbaB aldolase family. DeoC type 1 subfamily.</text>
</comment>
<dbReference type="GO" id="GO:0004139">
    <property type="term" value="F:deoxyribose-phosphate aldolase activity"/>
    <property type="evidence" value="ECO:0007669"/>
    <property type="project" value="UniProtKB-UniRule"/>
</dbReference>
<accession>F8A9C0</accession>
<dbReference type="GO" id="GO:0006401">
    <property type="term" value="P:RNA catabolic process"/>
    <property type="evidence" value="ECO:0007669"/>
    <property type="project" value="UniProtKB-UniRule"/>
</dbReference>
<evidence type="ECO:0000256" key="2">
    <source>
        <dbReference type="ARBA" id="ARBA00004065"/>
    </source>
</evidence>
<feature type="binding site" evidence="16">
    <location>
        <position position="236"/>
    </location>
    <ligand>
        <name>Mg(2+)</name>
        <dbReference type="ChEBI" id="CHEBI:18420"/>
        <label>2</label>
    </ligand>
</feature>
<feature type="binding site" evidence="16">
    <location>
        <position position="236"/>
    </location>
    <ligand>
        <name>Mg(2+)</name>
        <dbReference type="ChEBI" id="CHEBI:18420"/>
        <label>1</label>
    </ligand>
</feature>
<dbReference type="InterPro" id="IPR002915">
    <property type="entry name" value="DeoC/FbaB/LacD_aldolase"/>
</dbReference>
<dbReference type="EC" id="4.1.2.4" evidence="17"/>
<dbReference type="GO" id="GO:0009264">
    <property type="term" value="P:deoxyribonucleotide catabolic process"/>
    <property type="evidence" value="ECO:0007669"/>
    <property type="project" value="UniProtKB-UniRule"/>
</dbReference>
<keyword evidence="10 16" id="KW-0378">Hydrolase</keyword>
<protein>
    <recommendedName>
        <fullName evidence="16 17">Multifunctional fusion protein</fullName>
    </recommendedName>
    <domain>
        <recommendedName>
            <fullName evidence="17">Deoxyribose-phosphate aldolase</fullName>
            <shortName evidence="17">DERA</shortName>
            <ecNumber evidence="17">4.1.2.4</ecNumber>
        </recommendedName>
        <alternativeName>
            <fullName evidence="17">2-deoxy-D-ribose 5-phosphate aldolase</fullName>
        </alternativeName>
        <alternativeName>
            <fullName evidence="17">Phosphodeoxyriboaldolase</fullName>
            <shortName evidence="17">Deoxyriboaldolase</shortName>
        </alternativeName>
    </domain>
    <domain>
        <recommendedName>
            <fullName evidence="16">Ribonuclease H</fullName>
            <shortName evidence="16">RNase H</shortName>
            <ecNumber evidence="16">3.1.26.4</ecNumber>
        </recommendedName>
    </domain>
</protein>
<dbReference type="Proteomes" id="UP000006793">
    <property type="component" value="Chromosome"/>
</dbReference>
<dbReference type="eggNOG" id="COG0328">
    <property type="taxonomic scope" value="Bacteria"/>
</dbReference>
<feature type="binding site" evidence="16">
    <location>
        <position position="296"/>
    </location>
    <ligand>
        <name>Mg(2+)</name>
        <dbReference type="ChEBI" id="CHEBI:18420"/>
        <label>1</label>
    </ligand>
</feature>
<proteinExistence type="inferred from homology"/>
<comment type="catalytic activity">
    <reaction evidence="14 17">
        <text>2-deoxy-D-ribose 5-phosphate = D-glyceraldehyde 3-phosphate + acetaldehyde</text>
        <dbReference type="Rhea" id="RHEA:12821"/>
        <dbReference type="ChEBI" id="CHEBI:15343"/>
        <dbReference type="ChEBI" id="CHEBI:59776"/>
        <dbReference type="ChEBI" id="CHEBI:62877"/>
        <dbReference type="EC" id="4.1.2.4"/>
    </reaction>
</comment>
<dbReference type="InterPro" id="IPR011343">
    <property type="entry name" value="DeoC"/>
</dbReference>
<dbReference type="NCBIfam" id="TIGR00126">
    <property type="entry name" value="deoC"/>
    <property type="match status" value="1"/>
</dbReference>
<dbReference type="SMART" id="SM01133">
    <property type="entry name" value="DeoC"/>
    <property type="match status" value="1"/>
</dbReference>
<evidence type="ECO:0000256" key="3">
    <source>
        <dbReference type="ARBA" id="ARBA00005300"/>
    </source>
</evidence>
<dbReference type="GO" id="GO:0004523">
    <property type="term" value="F:RNA-DNA hybrid ribonuclease activity"/>
    <property type="evidence" value="ECO:0007669"/>
    <property type="project" value="UniProtKB-UniRule"/>
</dbReference>
<dbReference type="HOGENOM" id="CLU_061808_0_0_0"/>
<dbReference type="SUPFAM" id="SSF53098">
    <property type="entry name" value="Ribonuclease H-like"/>
    <property type="match status" value="1"/>
</dbReference>
<dbReference type="FunFam" id="3.20.20.70:FF:000044">
    <property type="entry name" value="Deoxyribose-phosphate aldolase"/>
    <property type="match status" value="1"/>
</dbReference>
<dbReference type="Pfam" id="PF01791">
    <property type="entry name" value="DeoC"/>
    <property type="match status" value="1"/>
</dbReference>
<comment type="function">
    <text evidence="2 16">Endonuclease that specifically degrades the RNA of RNA-DNA hybrids.</text>
</comment>
<dbReference type="GO" id="GO:0006018">
    <property type="term" value="P:2-deoxyribose 1-phosphate catabolic process"/>
    <property type="evidence" value="ECO:0007669"/>
    <property type="project" value="UniProtKB-UniRule"/>
</dbReference>
<evidence type="ECO:0000256" key="12">
    <source>
        <dbReference type="ARBA" id="ARBA00023239"/>
    </source>
</evidence>
<dbReference type="Gene3D" id="3.30.420.10">
    <property type="entry name" value="Ribonuclease H-like superfamily/Ribonuclease H"/>
    <property type="match status" value="1"/>
</dbReference>
<dbReference type="PROSITE" id="PS50879">
    <property type="entry name" value="RNASE_H_1"/>
    <property type="match status" value="1"/>
</dbReference>
<feature type="binding site" evidence="16">
    <location>
        <position position="274"/>
    </location>
    <ligand>
        <name>Mg(2+)</name>
        <dbReference type="ChEBI" id="CHEBI:18420"/>
        <label>1</label>
    </ligand>
</feature>
<comment type="catalytic activity">
    <reaction evidence="1 16">
        <text>Endonucleolytic cleavage to 5'-phosphomonoester.</text>
        <dbReference type="EC" id="3.1.26.4"/>
    </reaction>
</comment>
<gene>
    <name evidence="16" type="primary">rnhA</name>
    <name evidence="17" type="synonym">deoC</name>
    <name evidence="19" type="ordered locus">Thein_0176</name>
</gene>
<evidence type="ECO:0000313" key="20">
    <source>
        <dbReference type="Proteomes" id="UP000006793"/>
    </source>
</evidence>
<keyword evidence="13 17" id="KW-0704">Schiff base</keyword>
<dbReference type="GO" id="GO:0016052">
    <property type="term" value="P:carbohydrate catabolic process"/>
    <property type="evidence" value="ECO:0007669"/>
    <property type="project" value="TreeGrafter"/>
</dbReference>
<evidence type="ECO:0000256" key="14">
    <source>
        <dbReference type="ARBA" id="ARBA00048791"/>
    </source>
</evidence>
<dbReference type="STRING" id="667014.Thein_0176"/>
<dbReference type="SUPFAM" id="SSF51569">
    <property type="entry name" value="Aldolase"/>
    <property type="match status" value="1"/>
</dbReference>
<keyword evidence="11 16" id="KW-0460">Magnesium</keyword>
<keyword evidence="7 16" id="KW-0540">Nuclease</keyword>
<reference evidence="19 20" key="2">
    <citation type="journal article" date="2012" name="Stand. Genomic Sci.">
        <title>Complete genome sequence of the thermophilic sulfate-reducing ocean bacterium Thermodesulfatator indicus type strain (CIR29812(T)).</title>
        <authorList>
            <person name="Anderson I."/>
            <person name="Saunders E."/>
            <person name="Lapidus A."/>
            <person name="Nolan M."/>
            <person name="Lucas S."/>
            <person name="Tice H."/>
            <person name="Del Rio T.G."/>
            <person name="Cheng J.F."/>
            <person name="Han C."/>
            <person name="Tapia R."/>
            <person name="Goodwin L.A."/>
            <person name="Pitluck S."/>
            <person name="Liolios K."/>
            <person name="Mavromatis K."/>
            <person name="Pagani I."/>
            <person name="Ivanova N."/>
            <person name="Mikhailova N."/>
            <person name="Pati A."/>
            <person name="Chen A."/>
            <person name="Palaniappan K."/>
            <person name="Land M."/>
            <person name="Hauser L."/>
            <person name="Jeffries C.D."/>
            <person name="Chang Y.J."/>
            <person name="Brambilla E.M."/>
            <person name="Rohde M."/>
            <person name="Spring S."/>
            <person name="Goker M."/>
            <person name="Detter J.C."/>
            <person name="Woyke T."/>
            <person name="Bristow J."/>
            <person name="Eisen J.A."/>
            <person name="Markowitz V."/>
            <person name="Hugenholtz P."/>
            <person name="Kyrpides N.C."/>
            <person name="Klenk H.P."/>
        </authorList>
    </citation>
    <scope>NUCLEOTIDE SEQUENCE [LARGE SCALE GENOMIC DNA]</scope>
    <source>
        <strain evidence="20">DSM 15286 / JCM 11887 / CIR29812</strain>
    </source>
</reference>
<dbReference type="GO" id="GO:0000287">
    <property type="term" value="F:magnesium ion binding"/>
    <property type="evidence" value="ECO:0007669"/>
    <property type="project" value="UniProtKB-UniRule"/>
</dbReference>
<evidence type="ECO:0000256" key="13">
    <source>
        <dbReference type="ARBA" id="ARBA00023270"/>
    </source>
</evidence>
<evidence type="ECO:0000313" key="19">
    <source>
        <dbReference type="EMBL" id="AEH44061.1"/>
    </source>
</evidence>
<dbReference type="KEGG" id="tid:Thein_0176"/>
<comment type="pathway">
    <text evidence="17">Carbohydrate degradation; 2-deoxy-D-ribose 1-phosphate degradation; D-glyceraldehyde 3-phosphate and acetaldehyde from 2-deoxy-alpha-D-ribose 1-phosphate: step 2/2.</text>
</comment>
<evidence type="ECO:0000256" key="5">
    <source>
        <dbReference type="ARBA" id="ARBA00011245"/>
    </source>
</evidence>
<dbReference type="HAMAP" id="MF_00042">
    <property type="entry name" value="RNase_H"/>
    <property type="match status" value="1"/>
</dbReference>
<reference evidence="20" key="1">
    <citation type="submission" date="2011-04" db="EMBL/GenBank/DDBJ databases">
        <title>The complete genome of Thermodesulfatator indicus DSM 15286.</title>
        <authorList>
            <person name="Lucas S."/>
            <person name="Copeland A."/>
            <person name="Lapidus A."/>
            <person name="Bruce D."/>
            <person name="Goodwin L."/>
            <person name="Pitluck S."/>
            <person name="Peters L."/>
            <person name="Kyrpides N."/>
            <person name="Mavromatis K."/>
            <person name="Pagani I."/>
            <person name="Ivanova N."/>
            <person name="Saunders L."/>
            <person name="Detter J.C."/>
            <person name="Tapia R."/>
            <person name="Han C."/>
            <person name="Land M."/>
            <person name="Hauser L."/>
            <person name="Markowitz V."/>
            <person name="Cheng J.-F."/>
            <person name="Hugenholtz P."/>
            <person name="Woyke T."/>
            <person name="Wu D."/>
            <person name="Spring S."/>
            <person name="Schroeder M."/>
            <person name="Brambilla E."/>
            <person name="Klenk H.-P."/>
            <person name="Eisen J.A."/>
        </authorList>
    </citation>
    <scope>NUCLEOTIDE SEQUENCE [LARGE SCALE GENOMIC DNA]</scope>
    <source>
        <strain evidence="20">DSM 15286 / JCM 11887 / CIR29812</strain>
    </source>
</reference>
<feature type="active site" description="Proton donor/acceptor" evidence="17">
    <location>
        <position position="187"/>
    </location>
</feature>
<name>F8A9C0_THEID</name>
<evidence type="ECO:0000256" key="6">
    <source>
        <dbReference type="ARBA" id="ARBA00022490"/>
    </source>
</evidence>
<dbReference type="InterPro" id="IPR022892">
    <property type="entry name" value="RNaseHI"/>
</dbReference>
<dbReference type="InParanoid" id="F8A9C0"/>
<evidence type="ECO:0000256" key="4">
    <source>
        <dbReference type="ARBA" id="ARBA00010936"/>
    </source>
</evidence>
<keyword evidence="8 16" id="KW-0479">Metal-binding</keyword>
<dbReference type="FunCoup" id="F8A9C0">
    <property type="interactions" value="327"/>
</dbReference>
<dbReference type="Pfam" id="PF00075">
    <property type="entry name" value="RNase_H"/>
    <property type="match status" value="1"/>
</dbReference>
<evidence type="ECO:0000256" key="15">
    <source>
        <dbReference type="ARBA" id="ARBA00056337"/>
    </source>
</evidence>
<dbReference type="UniPathway" id="UPA00002">
    <property type="reaction ID" value="UER00468"/>
</dbReference>